<organism evidence="1 2">
    <name type="scientific">Tanacetum coccineum</name>
    <dbReference type="NCBI Taxonomy" id="301880"/>
    <lineage>
        <taxon>Eukaryota</taxon>
        <taxon>Viridiplantae</taxon>
        <taxon>Streptophyta</taxon>
        <taxon>Embryophyta</taxon>
        <taxon>Tracheophyta</taxon>
        <taxon>Spermatophyta</taxon>
        <taxon>Magnoliopsida</taxon>
        <taxon>eudicotyledons</taxon>
        <taxon>Gunneridae</taxon>
        <taxon>Pentapetalae</taxon>
        <taxon>asterids</taxon>
        <taxon>campanulids</taxon>
        <taxon>Asterales</taxon>
        <taxon>Asteraceae</taxon>
        <taxon>Asteroideae</taxon>
        <taxon>Anthemideae</taxon>
        <taxon>Anthemidinae</taxon>
        <taxon>Tanacetum</taxon>
    </lineage>
</organism>
<reference evidence="1" key="2">
    <citation type="submission" date="2022-01" db="EMBL/GenBank/DDBJ databases">
        <authorList>
            <person name="Yamashiro T."/>
            <person name="Shiraishi A."/>
            <person name="Satake H."/>
            <person name="Nakayama K."/>
        </authorList>
    </citation>
    <scope>NUCLEOTIDE SEQUENCE</scope>
</reference>
<comment type="caution">
    <text evidence="1">The sequence shown here is derived from an EMBL/GenBank/DDBJ whole genome shotgun (WGS) entry which is preliminary data.</text>
</comment>
<evidence type="ECO:0000313" key="2">
    <source>
        <dbReference type="Proteomes" id="UP001151760"/>
    </source>
</evidence>
<keyword evidence="2" id="KW-1185">Reference proteome</keyword>
<sequence length="437" mass="48692">MASEQFSSRPEHQFLTYKQISLGIVLNPASSTLTKPSSKNDLDILFNQCYFKPTPSVVSPNISTATLSQDIARRSSSTTIDQDAPSPRLQVSQSPRGIFINQSKYALEMLKKYGMESSDDVDTPMEQMENGTAELYFVKETYQLADIFTKALGRERFEFMINRLEMQSITPEKLKSLAKFEEVIAVEIAWMGMNADIKGRTWANLCPRSRDRFPRRQQKHTQLQFFAPASITKEAGAVLAPVVDITEGKMDAPLMNMEEDLAALFGDDEFEDDASDKFGEEEAWEVNEDWLMAPTTPPHMLAVPLPSVCLVGGPFTAVAEGLSFPHPALGLPVPSFVIEDLKVAAGVTIGELGTRVYDVEGQVEQGQQTVAQRDETIAKLTQQVQALQIDVQKRDTQIQQLQIIVTKMGSRESTLMRCILGLERRIAALERRPPGPQ</sequence>
<protein>
    <submittedName>
        <fullName evidence="1">Uncharacterized protein</fullName>
    </submittedName>
</protein>
<evidence type="ECO:0000313" key="1">
    <source>
        <dbReference type="EMBL" id="GJT68870.1"/>
    </source>
</evidence>
<dbReference type="EMBL" id="BQNB010017936">
    <property type="protein sequence ID" value="GJT68870.1"/>
    <property type="molecule type" value="Genomic_DNA"/>
</dbReference>
<dbReference type="Proteomes" id="UP001151760">
    <property type="component" value="Unassembled WGS sequence"/>
</dbReference>
<dbReference type="Gene3D" id="1.20.5.340">
    <property type="match status" value="1"/>
</dbReference>
<gene>
    <name evidence="1" type="ORF">Tco_1020350</name>
</gene>
<accession>A0ABQ5FZT0</accession>
<name>A0ABQ5FZT0_9ASTR</name>
<reference evidence="1" key="1">
    <citation type="journal article" date="2022" name="Int. J. Mol. Sci.">
        <title>Draft Genome of Tanacetum Coccineum: Genomic Comparison of Closely Related Tanacetum-Family Plants.</title>
        <authorList>
            <person name="Yamashiro T."/>
            <person name="Shiraishi A."/>
            <person name="Nakayama K."/>
            <person name="Satake H."/>
        </authorList>
    </citation>
    <scope>NUCLEOTIDE SEQUENCE</scope>
</reference>
<proteinExistence type="predicted"/>